<protein>
    <submittedName>
        <fullName evidence="2">Uncharacterized protein</fullName>
    </submittedName>
</protein>
<dbReference type="Gramene" id="PUZ58979">
    <property type="protein sequence ID" value="PUZ58979"/>
    <property type="gene ID" value="GQ55_4G005000"/>
</dbReference>
<name>A0A2T7DTS3_9POAL</name>
<dbReference type="AlphaFoldDB" id="A0A2T7DTS3"/>
<dbReference type="EMBL" id="CM009752">
    <property type="protein sequence ID" value="PUZ58979.1"/>
    <property type="molecule type" value="Genomic_DNA"/>
</dbReference>
<dbReference type="Proteomes" id="UP000244336">
    <property type="component" value="Chromosome 4"/>
</dbReference>
<feature type="region of interest" description="Disordered" evidence="1">
    <location>
        <begin position="1"/>
        <end position="88"/>
    </location>
</feature>
<evidence type="ECO:0000256" key="1">
    <source>
        <dbReference type="SAM" id="MobiDB-lite"/>
    </source>
</evidence>
<sequence>MRPGAAVARQGRAGTGNTVSRGCDLGAAARRQAAPRGRGGGGRPGPTARRRRRRPGRAEAPGCGDEATDAREKTGRRRRCAVKKKRMN</sequence>
<proteinExistence type="predicted"/>
<organism evidence="2 3">
    <name type="scientific">Panicum hallii var. hallii</name>
    <dbReference type="NCBI Taxonomy" id="1504633"/>
    <lineage>
        <taxon>Eukaryota</taxon>
        <taxon>Viridiplantae</taxon>
        <taxon>Streptophyta</taxon>
        <taxon>Embryophyta</taxon>
        <taxon>Tracheophyta</taxon>
        <taxon>Spermatophyta</taxon>
        <taxon>Magnoliopsida</taxon>
        <taxon>Liliopsida</taxon>
        <taxon>Poales</taxon>
        <taxon>Poaceae</taxon>
        <taxon>PACMAD clade</taxon>
        <taxon>Panicoideae</taxon>
        <taxon>Panicodae</taxon>
        <taxon>Paniceae</taxon>
        <taxon>Panicinae</taxon>
        <taxon>Panicum</taxon>
        <taxon>Panicum sect. Panicum</taxon>
    </lineage>
</organism>
<evidence type="ECO:0000313" key="3">
    <source>
        <dbReference type="Proteomes" id="UP000244336"/>
    </source>
</evidence>
<keyword evidence="3" id="KW-1185">Reference proteome</keyword>
<evidence type="ECO:0000313" key="2">
    <source>
        <dbReference type="EMBL" id="PUZ58979.1"/>
    </source>
</evidence>
<reference evidence="2 3" key="1">
    <citation type="submission" date="2018-04" db="EMBL/GenBank/DDBJ databases">
        <title>WGS assembly of Panicum hallii var. hallii HAL2.</title>
        <authorList>
            <person name="Lovell J."/>
            <person name="Jenkins J."/>
            <person name="Lowry D."/>
            <person name="Mamidi S."/>
            <person name="Sreedasyam A."/>
            <person name="Weng X."/>
            <person name="Barry K."/>
            <person name="Bonette J."/>
            <person name="Campitelli B."/>
            <person name="Daum C."/>
            <person name="Gordon S."/>
            <person name="Gould B."/>
            <person name="Lipzen A."/>
            <person name="MacQueen A."/>
            <person name="Palacio-Mejia J."/>
            <person name="Plott C."/>
            <person name="Shakirov E."/>
            <person name="Shu S."/>
            <person name="Yoshinaga Y."/>
            <person name="Zane M."/>
            <person name="Rokhsar D."/>
            <person name="Grimwood J."/>
            <person name="Schmutz J."/>
            <person name="Juenger T."/>
        </authorList>
    </citation>
    <scope>NUCLEOTIDE SEQUENCE [LARGE SCALE GENOMIC DNA]</scope>
    <source>
        <strain evidence="3">cv. HAL2</strain>
    </source>
</reference>
<gene>
    <name evidence="2" type="ORF">GQ55_4G005000</name>
</gene>
<feature type="compositionally biased region" description="Low complexity" evidence="1">
    <location>
        <begin position="26"/>
        <end position="36"/>
    </location>
</feature>
<feature type="compositionally biased region" description="Basic residues" evidence="1">
    <location>
        <begin position="74"/>
        <end position="88"/>
    </location>
</feature>
<accession>A0A2T7DTS3</accession>